<protein>
    <recommendedName>
        <fullName evidence="3">Glutamate-rich protein GrpB</fullName>
    </recommendedName>
</protein>
<dbReference type="Proteomes" id="UP000067625">
    <property type="component" value="Chromosome"/>
</dbReference>
<gene>
    <name evidence="1" type="ORF">AM592_07625</name>
</gene>
<dbReference type="PANTHER" id="PTHR34822:SF1">
    <property type="entry name" value="GRPB FAMILY PROTEIN"/>
    <property type="match status" value="1"/>
</dbReference>
<dbReference type="STRING" id="1441095.AM592_07625"/>
<evidence type="ECO:0008006" key="3">
    <source>
        <dbReference type="Google" id="ProtNLM"/>
    </source>
</evidence>
<dbReference type="OrthoDB" id="9799092at2"/>
<reference evidence="2" key="1">
    <citation type="submission" date="2015-08" db="EMBL/GenBank/DDBJ databases">
        <title>Genome sequencing project for genomic taxonomy and phylogenomics of Bacillus-like bacteria.</title>
        <authorList>
            <person name="Liu B."/>
            <person name="Wang J."/>
            <person name="Zhu Y."/>
            <person name="Liu G."/>
            <person name="Chen Q."/>
            <person name="Chen Z."/>
            <person name="Lan J."/>
            <person name="Che J."/>
            <person name="Ge C."/>
            <person name="Shi H."/>
            <person name="Pan Z."/>
            <person name="Liu X."/>
        </authorList>
    </citation>
    <scope>NUCLEOTIDE SEQUENCE [LARGE SCALE GENOMIC DNA]</scope>
    <source>
        <strain evidence="2">FJAT-4402</strain>
    </source>
</reference>
<evidence type="ECO:0000313" key="1">
    <source>
        <dbReference type="EMBL" id="ALC84149.1"/>
    </source>
</evidence>
<dbReference type="EMBL" id="CP012600">
    <property type="protein sequence ID" value="ALC84149.1"/>
    <property type="molecule type" value="Genomic_DNA"/>
</dbReference>
<dbReference type="SUPFAM" id="SSF81301">
    <property type="entry name" value="Nucleotidyltransferase"/>
    <property type="match status" value="1"/>
</dbReference>
<dbReference type="PATRIC" id="fig|1441095.3.peg.1678"/>
<dbReference type="InterPro" id="IPR043519">
    <property type="entry name" value="NT_sf"/>
</dbReference>
<dbReference type="AlphaFoldDB" id="A0A0M4FKY9"/>
<organism evidence="1 2">
    <name type="scientific">Bacillus gobiensis</name>
    <dbReference type="NCBI Taxonomy" id="1441095"/>
    <lineage>
        <taxon>Bacteria</taxon>
        <taxon>Bacillati</taxon>
        <taxon>Bacillota</taxon>
        <taxon>Bacilli</taxon>
        <taxon>Bacillales</taxon>
        <taxon>Bacillaceae</taxon>
        <taxon>Bacillus</taxon>
    </lineage>
</organism>
<sequence length="153" mass="17894">MFNVDKMKLYGVLGNLFLEIEHVGSTSIPGMCAKPIIDIAIAVNDFSVIDEVVIEELTRVGYEYVPKKDFPQRKFFRRGQWGAGTHHLHMFEKDSDEWVNMILFRNYLRTHSDVANDYLLQKKQLARKHERIAYTKHKAPFIEGIIKEARKKI</sequence>
<dbReference type="Pfam" id="PF04229">
    <property type="entry name" value="GrpB"/>
    <property type="match status" value="1"/>
</dbReference>
<name>A0A0M4FKY9_9BACI</name>
<dbReference type="PANTHER" id="PTHR34822">
    <property type="entry name" value="GRPB DOMAIN PROTEIN (AFU_ORTHOLOGUE AFUA_1G01530)"/>
    <property type="match status" value="1"/>
</dbReference>
<proteinExistence type="predicted"/>
<accession>A0A0M4FKY9</accession>
<dbReference type="InterPro" id="IPR007344">
    <property type="entry name" value="GrpB/CoaE"/>
</dbReference>
<keyword evidence="2" id="KW-1185">Reference proteome</keyword>
<evidence type="ECO:0000313" key="2">
    <source>
        <dbReference type="Proteomes" id="UP000067625"/>
    </source>
</evidence>
<reference evidence="1 2" key="2">
    <citation type="journal article" date="2016" name="Int. J. Syst. Evol. Microbiol.">
        <title>Bacillus gobiensis sp. nov., isolated from a soil sample.</title>
        <authorList>
            <person name="Liu B."/>
            <person name="Liu G.H."/>
            <person name="Cetin S."/>
            <person name="Schumann P."/>
            <person name="Pan Z.Z."/>
            <person name="Chen Q.Q."/>
        </authorList>
    </citation>
    <scope>NUCLEOTIDE SEQUENCE [LARGE SCALE GENOMIC DNA]</scope>
    <source>
        <strain evidence="1 2">FJAT-4402</strain>
    </source>
</reference>
<dbReference type="Gene3D" id="3.30.460.10">
    <property type="entry name" value="Beta Polymerase, domain 2"/>
    <property type="match status" value="1"/>
</dbReference>